<comment type="caution">
    <text evidence="1">The sequence shown here is derived from an EMBL/GenBank/DDBJ whole genome shotgun (WGS) entry which is preliminary data.</text>
</comment>
<feature type="non-terminal residue" evidence="1">
    <location>
        <position position="62"/>
    </location>
</feature>
<name>X0X1H5_9ZZZZ</name>
<proteinExistence type="predicted"/>
<evidence type="ECO:0000313" key="1">
    <source>
        <dbReference type="EMBL" id="GAG29292.1"/>
    </source>
</evidence>
<dbReference type="AlphaFoldDB" id="X0X1H5"/>
<protein>
    <submittedName>
        <fullName evidence="1">Uncharacterized protein</fullName>
    </submittedName>
</protein>
<gene>
    <name evidence="1" type="ORF">S01H1_68018</name>
</gene>
<dbReference type="InterPro" id="IPR011005">
    <property type="entry name" value="Dihydropteroate_synth-like_sf"/>
</dbReference>
<accession>X0X1H5</accession>
<dbReference type="EMBL" id="BARS01045081">
    <property type="protein sequence ID" value="GAG29292.1"/>
    <property type="molecule type" value="Genomic_DNA"/>
</dbReference>
<reference evidence="1" key="1">
    <citation type="journal article" date="2014" name="Front. Microbiol.">
        <title>High frequency of phylogenetically diverse reductive dehalogenase-homologous genes in deep subseafloor sedimentary metagenomes.</title>
        <authorList>
            <person name="Kawai M."/>
            <person name="Futagami T."/>
            <person name="Toyoda A."/>
            <person name="Takaki Y."/>
            <person name="Nishi S."/>
            <person name="Hori S."/>
            <person name="Arai W."/>
            <person name="Tsubouchi T."/>
            <person name="Morono Y."/>
            <person name="Uchiyama I."/>
            <person name="Ito T."/>
            <person name="Fujiyama A."/>
            <person name="Inagaki F."/>
            <person name="Takami H."/>
        </authorList>
    </citation>
    <scope>NUCLEOTIDE SEQUENCE</scope>
    <source>
        <strain evidence="1">Expedition CK06-06</strain>
    </source>
</reference>
<dbReference type="Gene3D" id="3.20.20.20">
    <property type="entry name" value="Dihydropteroate synthase-like"/>
    <property type="match status" value="1"/>
</dbReference>
<organism evidence="1">
    <name type="scientific">marine sediment metagenome</name>
    <dbReference type="NCBI Taxonomy" id="412755"/>
    <lineage>
        <taxon>unclassified sequences</taxon>
        <taxon>metagenomes</taxon>
        <taxon>ecological metagenomes</taxon>
    </lineage>
</organism>
<sequence length="62" mass="6322">MAVPEITESFTSKVNRVTLGATKEDGGTRTSTITVGGSANMVYGGSTADTGEKPVVAMDVLD</sequence>